<reference evidence="3 4" key="1">
    <citation type="submission" date="2024-01" db="EMBL/GenBank/DDBJ databases">
        <title>The genomes of 5 underutilized Papilionoideae crops provide insights into root nodulation and disease resistanc.</title>
        <authorList>
            <person name="Jiang F."/>
        </authorList>
    </citation>
    <scope>NUCLEOTIDE SEQUENCE [LARGE SCALE GENOMIC DNA]</scope>
    <source>
        <strain evidence="3">DUOXIRENSHENG_FW03</strain>
        <tissue evidence="3">Leaves</tissue>
    </source>
</reference>
<feature type="compositionally biased region" description="Basic and acidic residues" evidence="2">
    <location>
        <begin position="123"/>
        <end position="134"/>
    </location>
</feature>
<feature type="compositionally biased region" description="Polar residues" evidence="2">
    <location>
        <begin position="184"/>
        <end position="195"/>
    </location>
</feature>
<feature type="coiled-coil region" evidence="1">
    <location>
        <begin position="56"/>
        <end position="83"/>
    </location>
</feature>
<evidence type="ECO:0000313" key="4">
    <source>
        <dbReference type="Proteomes" id="UP001386955"/>
    </source>
</evidence>
<evidence type="ECO:0000256" key="2">
    <source>
        <dbReference type="SAM" id="MobiDB-lite"/>
    </source>
</evidence>
<feature type="region of interest" description="Disordered" evidence="2">
    <location>
        <begin position="123"/>
        <end position="151"/>
    </location>
</feature>
<gene>
    <name evidence="3" type="ORF">VNO78_24431</name>
</gene>
<feature type="region of interest" description="Disordered" evidence="2">
    <location>
        <begin position="166"/>
        <end position="195"/>
    </location>
</feature>
<comment type="caution">
    <text evidence="3">The sequence shown here is derived from an EMBL/GenBank/DDBJ whole genome shotgun (WGS) entry which is preliminary data.</text>
</comment>
<sequence length="195" mass="22664">MKKLLEFGRAALFYVRVITGYEQRRIRADRLQLEQHLRQVQARKAAIKQFPEKIILSEVRRMVEEMQNLNKKLEETEAAIEDYFKPLDKEAEMIMKMQLKGEERTSELMMKALEKQALLRQAEAENKASKHEVDISETDLDESEMTEEEKTLKKMLKALEQEVLVEKADTESSDNVHQADKTHINSTSASTTPPK</sequence>
<dbReference type="AlphaFoldDB" id="A0AAN9S687"/>
<name>A0AAN9S687_PSOTE</name>
<dbReference type="PANTHER" id="PTHR35749">
    <property type="entry name" value="OSJNBA0084A10.10 PROTEIN"/>
    <property type="match status" value="1"/>
</dbReference>
<evidence type="ECO:0000313" key="3">
    <source>
        <dbReference type="EMBL" id="KAK7389411.1"/>
    </source>
</evidence>
<proteinExistence type="predicted"/>
<dbReference type="Proteomes" id="UP001386955">
    <property type="component" value="Unassembled WGS sequence"/>
</dbReference>
<evidence type="ECO:0000256" key="1">
    <source>
        <dbReference type="SAM" id="Coils"/>
    </source>
</evidence>
<keyword evidence="4" id="KW-1185">Reference proteome</keyword>
<dbReference type="EMBL" id="JAYMYS010000006">
    <property type="protein sequence ID" value="KAK7389411.1"/>
    <property type="molecule type" value="Genomic_DNA"/>
</dbReference>
<dbReference type="PANTHER" id="PTHR35749:SF1">
    <property type="entry name" value="OSJNBA0084A10.10 PROTEIN"/>
    <property type="match status" value="1"/>
</dbReference>
<feature type="compositionally biased region" description="Acidic residues" evidence="2">
    <location>
        <begin position="135"/>
        <end position="147"/>
    </location>
</feature>
<protein>
    <submittedName>
        <fullName evidence="3">Uncharacterized protein</fullName>
    </submittedName>
</protein>
<keyword evidence="1" id="KW-0175">Coiled coil</keyword>
<organism evidence="3 4">
    <name type="scientific">Psophocarpus tetragonolobus</name>
    <name type="common">Winged bean</name>
    <name type="synonym">Dolichos tetragonolobus</name>
    <dbReference type="NCBI Taxonomy" id="3891"/>
    <lineage>
        <taxon>Eukaryota</taxon>
        <taxon>Viridiplantae</taxon>
        <taxon>Streptophyta</taxon>
        <taxon>Embryophyta</taxon>
        <taxon>Tracheophyta</taxon>
        <taxon>Spermatophyta</taxon>
        <taxon>Magnoliopsida</taxon>
        <taxon>eudicotyledons</taxon>
        <taxon>Gunneridae</taxon>
        <taxon>Pentapetalae</taxon>
        <taxon>rosids</taxon>
        <taxon>fabids</taxon>
        <taxon>Fabales</taxon>
        <taxon>Fabaceae</taxon>
        <taxon>Papilionoideae</taxon>
        <taxon>50 kb inversion clade</taxon>
        <taxon>NPAAA clade</taxon>
        <taxon>indigoferoid/millettioid clade</taxon>
        <taxon>Phaseoleae</taxon>
        <taxon>Psophocarpus</taxon>
    </lineage>
</organism>
<accession>A0AAN9S687</accession>